<feature type="transmembrane region" description="Helical" evidence="1">
    <location>
        <begin position="182"/>
        <end position="200"/>
    </location>
</feature>
<dbReference type="Pfam" id="PF12730">
    <property type="entry name" value="ABC2_membrane_4"/>
    <property type="match status" value="1"/>
</dbReference>
<feature type="transmembrane region" description="Helical" evidence="1">
    <location>
        <begin position="154"/>
        <end position="175"/>
    </location>
</feature>
<feature type="transmembrane region" description="Helical" evidence="1">
    <location>
        <begin position="233"/>
        <end position="254"/>
    </location>
</feature>
<dbReference type="RefSeq" id="WP_250922448.1">
    <property type="nucleotide sequence ID" value="NZ_JAMQAW010000036.1"/>
</dbReference>
<feature type="transmembrane region" description="Helical" evidence="1">
    <location>
        <begin position="70"/>
        <end position="90"/>
    </location>
</feature>
<accession>A0ABT0UU75</accession>
<keyword evidence="1" id="KW-0472">Membrane</keyword>
<keyword evidence="3" id="KW-1185">Reference proteome</keyword>
<feature type="transmembrane region" description="Helical" evidence="1">
    <location>
        <begin position="33"/>
        <end position="50"/>
    </location>
</feature>
<proteinExistence type="predicted"/>
<comment type="caution">
    <text evidence="2">The sequence shown here is derived from an EMBL/GenBank/DDBJ whole genome shotgun (WGS) entry which is preliminary data.</text>
</comment>
<keyword evidence="1" id="KW-1133">Transmembrane helix</keyword>
<evidence type="ECO:0000313" key="3">
    <source>
        <dbReference type="Proteomes" id="UP001431429"/>
    </source>
</evidence>
<evidence type="ECO:0000313" key="2">
    <source>
        <dbReference type="EMBL" id="MCM2392137.1"/>
    </source>
</evidence>
<dbReference type="Proteomes" id="UP001431429">
    <property type="component" value="Unassembled WGS sequence"/>
</dbReference>
<dbReference type="EMBL" id="JAMQAW010000036">
    <property type="protein sequence ID" value="MCM2392137.1"/>
    <property type="molecule type" value="Genomic_DNA"/>
</dbReference>
<gene>
    <name evidence="2" type="ORF">NBG84_28275</name>
</gene>
<sequence length="259" mass="27064">MSTIPLTPMKSHVSLTPSLRSEWWKIVSVRGQWVALAAVFLATLGFSLLMSGTFTAEQLAAPEFDPLRSAYYGLNFGGIGAVSFGAMAAAGEYKSGAIRLSLAAVPHRGVFYTAKLAVIGALALVVGLATSLTCFLIGQALMDEYGVGLGDPGALRSVLGCGIYLALITLFAAGLTMVARSAPAVIGTLIPFLMMMSFVIGDLDDDGGIAEFLPDRAGQQILLQDPTGPLSPWAGLGVLALWTGAALWAGWVALRRRDA</sequence>
<protein>
    <submittedName>
        <fullName evidence="2">ABC transporter permease</fullName>
    </submittedName>
</protein>
<organism evidence="2 3">
    <name type="scientific">Streptomyces albipurpureus</name>
    <dbReference type="NCBI Taxonomy" id="2897419"/>
    <lineage>
        <taxon>Bacteria</taxon>
        <taxon>Bacillati</taxon>
        <taxon>Actinomycetota</taxon>
        <taxon>Actinomycetes</taxon>
        <taxon>Kitasatosporales</taxon>
        <taxon>Streptomycetaceae</taxon>
        <taxon>Streptomyces</taxon>
    </lineage>
</organism>
<reference evidence="2" key="1">
    <citation type="submission" date="2022-06" db="EMBL/GenBank/DDBJ databases">
        <title>Genome public.</title>
        <authorList>
            <person name="Sun Q."/>
        </authorList>
    </citation>
    <scope>NUCLEOTIDE SEQUENCE</scope>
    <source>
        <strain evidence="2">CWNU-1</strain>
    </source>
</reference>
<name>A0ABT0UU75_9ACTN</name>
<feature type="transmembrane region" description="Helical" evidence="1">
    <location>
        <begin position="116"/>
        <end position="142"/>
    </location>
</feature>
<keyword evidence="1" id="KW-0812">Transmembrane</keyword>
<evidence type="ECO:0000256" key="1">
    <source>
        <dbReference type="SAM" id="Phobius"/>
    </source>
</evidence>